<keyword evidence="2" id="KW-1185">Reference proteome</keyword>
<dbReference type="AlphaFoldDB" id="A0A1Y2C9V3"/>
<accession>A0A1Y2C9V3</accession>
<name>A0A1Y2C9V3_9FUNG</name>
<gene>
    <name evidence="1" type="ORF">BCR33DRAFT_717379</name>
</gene>
<proteinExistence type="predicted"/>
<comment type="caution">
    <text evidence="1">The sequence shown here is derived from an EMBL/GenBank/DDBJ whole genome shotgun (WGS) entry which is preliminary data.</text>
</comment>
<sequence length="53" mass="5960">MNATPRTAALVMERAEYFFAALLPHCLSVRTFFTLRIYVPSALAKARSVDNDI</sequence>
<dbReference type="Proteomes" id="UP000193642">
    <property type="component" value="Unassembled WGS sequence"/>
</dbReference>
<organism evidence="1 2">
    <name type="scientific">Rhizoclosmatium globosum</name>
    <dbReference type="NCBI Taxonomy" id="329046"/>
    <lineage>
        <taxon>Eukaryota</taxon>
        <taxon>Fungi</taxon>
        <taxon>Fungi incertae sedis</taxon>
        <taxon>Chytridiomycota</taxon>
        <taxon>Chytridiomycota incertae sedis</taxon>
        <taxon>Chytridiomycetes</taxon>
        <taxon>Chytridiales</taxon>
        <taxon>Chytriomycetaceae</taxon>
        <taxon>Rhizoclosmatium</taxon>
    </lineage>
</organism>
<evidence type="ECO:0000313" key="1">
    <source>
        <dbReference type="EMBL" id="ORY43716.1"/>
    </source>
</evidence>
<evidence type="ECO:0000313" key="2">
    <source>
        <dbReference type="Proteomes" id="UP000193642"/>
    </source>
</evidence>
<protein>
    <submittedName>
        <fullName evidence="1">Uncharacterized protein</fullName>
    </submittedName>
</protein>
<dbReference type="EMBL" id="MCGO01000024">
    <property type="protein sequence ID" value="ORY43716.1"/>
    <property type="molecule type" value="Genomic_DNA"/>
</dbReference>
<reference evidence="1 2" key="1">
    <citation type="submission" date="2016-07" db="EMBL/GenBank/DDBJ databases">
        <title>Pervasive Adenine N6-methylation of Active Genes in Fungi.</title>
        <authorList>
            <consortium name="DOE Joint Genome Institute"/>
            <person name="Mondo S.J."/>
            <person name="Dannebaum R.O."/>
            <person name="Kuo R.C."/>
            <person name="Labutti K."/>
            <person name="Haridas S."/>
            <person name="Kuo A."/>
            <person name="Salamov A."/>
            <person name="Ahrendt S.R."/>
            <person name="Lipzen A."/>
            <person name="Sullivan W."/>
            <person name="Andreopoulos W.B."/>
            <person name="Clum A."/>
            <person name="Lindquist E."/>
            <person name="Daum C."/>
            <person name="Ramamoorthy G.K."/>
            <person name="Gryganskyi A."/>
            <person name="Culley D."/>
            <person name="Magnuson J.K."/>
            <person name="James T.Y."/>
            <person name="O'Malley M.A."/>
            <person name="Stajich J.E."/>
            <person name="Spatafora J.W."/>
            <person name="Visel A."/>
            <person name="Grigoriev I.V."/>
        </authorList>
    </citation>
    <scope>NUCLEOTIDE SEQUENCE [LARGE SCALE GENOMIC DNA]</scope>
    <source>
        <strain evidence="1 2">JEL800</strain>
    </source>
</reference>